<evidence type="ECO:0000256" key="1">
    <source>
        <dbReference type="ARBA" id="ARBA00001942"/>
    </source>
</evidence>
<dbReference type="RefSeq" id="WP_007271374.1">
    <property type="nucleotide sequence ID" value="NZ_AOCK01000006.1"/>
</dbReference>
<dbReference type="SUPFAM" id="SSF53706">
    <property type="entry name" value="Formate dehydrogenase/DMSO reductase, domains 1-3"/>
    <property type="match status" value="1"/>
</dbReference>
<dbReference type="PANTHER" id="PTHR43105">
    <property type="entry name" value="RESPIRATORY NITRATE REDUCTASE"/>
    <property type="match status" value="1"/>
</dbReference>
<dbReference type="PANTHER" id="PTHR43105:SF10">
    <property type="entry name" value="NADH-QUINONE OXIDOREDUCTASE SUBUNIT G"/>
    <property type="match status" value="1"/>
</dbReference>
<feature type="region of interest" description="Disordered" evidence="11">
    <location>
        <begin position="773"/>
        <end position="861"/>
    </location>
</feature>
<dbReference type="Pfam" id="PF00384">
    <property type="entry name" value="Molybdopterin"/>
    <property type="match status" value="1"/>
</dbReference>
<reference evidence="13 14" key="1">
    <citation type="journal article" date="2013" name="Genome Announc.">
        <title>Draft Genome Sequence of Arthrobacter gangotriensis Strain Lz1yT, Isolated from a Penguin Rookery Soil Sample Collected in Antarctica, near the Indian Station Dakshin Gangotri.</title>
        <authorList>
            <person name="Shivaji S."/>
            <person name="Ara S."/>
            <person name="Bandi S."/>
            <person name="Singh A."/>
            <person name="Kumar Pinnaka A."/>
        </authorList>
    </citation>
    <scope>NUCLEOTIDE SEQUENCE [LARGE SCALE GENOMIC DNA]</scope>
    <source>
        <strain evidence="13 14">Lz1y</strain>
    </source>
</reference>
<keyword evidence="5" id="KW-0500">Molybdenum</keyword>
<evidence type="ECO:0000313" key="14">
    <source>
        <dbReference type="Proteomes" id="UP000012015"/>
    </source>
</evidence>
<evidence type="ECO:0000256" key="6">
    <source>
        <dbReference type="ARBA" id="ARBA00022723"/>
    </source>
</evidence>
<name>M7MT32_9MICC</name>
<evidence type="ECO:0000256" key="2">
    <source>
        <dbReference type="ARBA" id="ARBA00001966"/>
    </source>
</evidence>
<feature type="domain" description="4Fe-4S Mo/W bis-MGD-type" evidence="12">
    <location>
        <begin position="39"/>
        <end position="95"/>
    </location>
</feature>
<dbReference type="GO" id="GO:0016491">
    <property type="term" value="F:oxidoreductase activity"/>
    <property type="evidence" value="ECO:0007669"/>
    <property type="project" value="UniProtKB-KW"/>
</dbReference>
<protein>
    <submittedName>
        <fullName evidence="13">Formate dehydrogenase subunit alpha</fullName>
    </submittedName>
</protein>
<dbReference type="AlphaFoldDB" id="M7MT32"/>
<dbReference type="eggNOG" id="COG0243">
    <property type="taxonomic scope" value="Bacteria"/>
</dbReference>
<keyword evidence="14" id="KW-1185">Reference proteome</keyword>
<comment type="cofactor">
    <cofactor evidence="1">
        <name>Mo-bis(molybdopterin guanine dinucleotide)</name>
        <dbReference type="ChEBI" id="CHEBI:60539"/>
    </cofactor>
</comment>
<dbReference type="InterPro" id="IPR041957">
    <property type="entry name" value="CT_Nitrate-R-NapA-like"/>
</dbReference>
<evidence type="ECO:0000256" key="3">
    <source>
        <dbReference type="ARBA" id="ARBA00008747"/>
    </source>
</evidence>
<evidence type="ECO:0000256" key="8">
    <source>
        <dbReference type="ARBA" id="ARBA00023004"/>
    </source>
</evidence>
<organism evidence="13 14">
    <name type="scientific">Paeniglutamicibacter gangotriensis Lz1y</name>
    <dbReference type="NCBI Taxonomy" id="1276920"/>
    <lineage>
        <taxon>Bacteria</taxon>
        <taxon>Bacillati</taxon>
        <taxon>Actinomycetota</taxon>
        <taxon>Actinomycetes</taxon>
        <taxon>Micrococcales</taxon>
        <taxon>Micrococcaceae</taxon>
        <taxon>Paeniglutamicibacter</taxon>
    </lineage>
</organism>
<dbReference type="Proteomes" id="UP000012015">
    <property type="component" value="Unassembled WGS sequence"/>
</dbReference>
<dbReference type="InterPro" id="IPR006963">
    <property type="entry name" value="Mopterin_OxRdtase_4Fe-4S_dom"/>
</dbReference>
<dbReference type="InterPro" id="IPR006657">
    <property type="entry name" value="MoPterin_dinucl-bd_dom"/>
</dbReference>
<keyword evidence="7" id="KW-0560">Oxidoreductase</keyword>
<dbReference type="EMBL" id="AOCK01000006">
    <property type="protein sequence ID" value="EMQ98176.1"/>
    <property type="molecule type" value="Genomic_DNA"/>
</dbReference>
<dbReference type="SUPFAM" id="SSF50692">
    <property type="entry name" value="ADC-like"/>
    <property type="match status" value="1"/>
</dbReference>
<evidence type="ECO:0000259" key="12">
    <source>
        <dbReference type="PROSITE" id="PS51669"/>
    </source>
</evidence>
<dbReference type="GO" id="GO:0043546">
    <property type="term" value="F:molybdopterin cofactor binding"/>
    <property type="evidence" value="ECO:0007669"/>
    <property type="project" value="InterPro"/>
</dbReference>
<dbReference type="SMART" id="SM00926">
    <property type="entry name" value="Molybdop_Fe4S4"/>
    <property type="match status" value="1"/>
</dbReference>
<dbReference type="InterPro" id="IPR006656">
    <property type="entry name" value="Mopterin_OxRdtase"/>
</dbReference>
<comment type="caution">
    <text evidence="13">The sequence shown here is derived from an EMBL/GenBank/DDBJ whole genome shotgun (WGS) entry which is preliminary data.</text>
</comment>
<evidence type="ECO:0000256" key="11">
    <source>
        <dbReference type="SAM" id="MobiDB-lite"/>
    </source>
</evidence>
<dbReference type="Pfam" id="PF04879">
    <property type="entry name" value="Molybdop_Fe4S4"/>
    <property type="match status" value="1"/>
</dbReference>
<dbReference type="Gene3D" id="3.40.228.10">
    <property type="entry name" value="Dimethylsulfoxide Reductase, domain 2"/>
    <property type="match status" value="1"/>
</dbReference>
<dbReference type="InterPro" id="IPR050123">
    <property type="entry name" value="Prok_molybdopt-oxidoreductase"/>
</dbReference>
<dbReference type="Pfam" id="PF01568">
    <property type="entry name" value="Molydop_binding"/>
    <property type="match status" value="1"/>
</dbReference>
<dbReference type="Gene3D" id="2.40.40.20">
    <property type="match status" value="1"/>
</dbReference>
<evidence type="ECO:0000256" key="7">
    <source>
        <dbReference type="ARBA" id="ARBA00023002"/>
    </source>
</evidence>
<evidence type="ECO:0000256" key="4">
    <source>
        <dbReference type="ARBA" id="ARBA00022485"/>
    </source>
</evidence>
<dbReference type="PIRSF" id="PIRSF036643">
    <property type="entry name" value="FDH_alpha"/>
    <property type="match status" value="1"/>
</dbReference>
<proteinExistence type="inferred from homology"/>
<dbReference type="GO" id="GO:0051539">
    <property type="term" value="F:4 iron, 4 sulfur cluster binding"/>
    <property type="evidence" value="ECO:0007669"/>
    <property type="project" value="UniProtKB-KW"/>
</dbReference>
<evidence type="ECO:0000256" key="9">
    <source>
        <dbReference type="ARBA" id="ARBA00023014"/>
    </source>
</evidence>
<gene>
    <name evidence="13" type="ORF">ADIAG_02192</name>
</gene>
<keyword evidence="6" id="KW-0479">Metal-binding</keyword>
<dbReference type="STRING" id="1276920.ADIAG_02192"/>
<dbReference type="Gene3D" id="3.40.50.740">
    <property type="match status" value="1"/>
</dbReference>
<evidence type="ECO:0000256" key="10">
    <source>
        <dbReference type="ARBA" id="ARBA00023063"/>
    </source>
</evidence>
<keyword evidence="9" id="KW-0411">Iron-sulfur</keyword>
<sequence>MVDRIAEIWGSRTPYAREERWPVRVDQVLAEGVQESEVQRWVQSACVLCSNGCGIDIAVKDGSMVGVRGRSMDIVNHGRLGPKGLFASWQGMNHKDRLTKPLIRENGVLVESDWDTAMERIVSRSRALLDEKGPLSHGFYTSGQLFLEEYYAQAIVGKAGIGTPHMDGNTRLCTATSAAAMKESFGSDGQPGSYVDIDECDAMFLFGHNMAETQTVLWMRVLDRLAGPDKPRIVCVDPRDTEVARHAEVHLPLRPGTNLALMHGLVRELFANRWIDEDYIAAHTMNVEELRATVEPWTPEAVAETCGVAAEDVRRAAEIFGTSDRVLSTVLQGFYQSSQATAASCAVNNMHLLRGMIGKPGCGILQMNGQPTAQNNRECGADGDLSGFRNWENPQHVQELADLWNVDAAIIPHWAPPTHAMQIFRYIEQGSMEFLWVSATNPAVSMPELPRIRDILASESLFLVVQDLYLTETAQYADVVLPAAGWGEKTGTFTNVNRTVHLSEQAVDPPGEARSDLDTFLDYSRRMGFTQLDGTPLLDWKGPEDAFTAWKECTRGRPCDYTGITYEKLRGGSGVPWPCNEDHPDGTVRLYRDGIFPTDPEYCETYGHDLLTGGTVGPETYKAMDPGGRAIFKTAPYHPAHETPDEDYPFRYTTGRTVYHFHTRTKTGRAPQLNDAAPAAWVEISVNDASDLGLGEGDIVRVESRRGHITAALRVGDIRDGTLFAPFHYGYWDQGGTPAQEHRAANELTITEWDPVSKQPVLKNAAVRIEKIADGTGPSLAPTTTASRPATHKPADSTSQTGRDSGESRVLPPGPGQQPAHGHGRRSSRRILPTAGGSAAQATETIAPVEPPAVATKEERA</sequence>
<dbReference type="PROSITE" id="PS51669">
    <property type="entry name" value="4FE4S_MOW_BIS_MGD"/>
    <property type="match status" value="1"/>
</dbReference>
<keyword evidence="8" id="KW-0408">Iron</keyword>
<evidence type="ECO:0000313" key="13">
    <source>
        <dbReference type="EMBL" id="EMQ98176.1"/>
    </source>
</evidence>
<dbReference type="InterPro" id="IPR009010">
    <property type="entry name" value="Asp_de-COase-like_dom_sf"/>
</dbReference>
<comment type="similarity">
    <text evidence="3">Belongs to the prokaryotic molybdopterin-containing oxidoreductase family. NasA/NapA/NarB subfamily.</text>
</comment>
<dbReference type="Gene3D" id="2.20.25.90">
    <property type="entry name" value="ADC-like domains"/>
    <property type="match status" value="1"/>
</dbReference>
<keyword evidence="10" id="KW-0534">Nitrate assimilation</keyword>
<dbReference type="CDD" id="cd02754">
    <property type="entry name" value="MopB_Nitrate-R-NapA-like"/>
    <property type="match status" value="1"/>
</dbReference>
<accession>M7MT32</accession>
<dbReference type="PATRIC" id="fig|1276920.7.peg.2195"/>
<dbReference type="GO" id="GO:0046872">
    <property type="term" value="F:metal ion binding"/>
    <property type="evidence" value="ECO:0007669"/>
    <property type="project" value="UniProtKB-KW"/>
</dbReference>
<evidence type="ECO:0000256" key="5">
    <source>
        <dbReference type="ARBA" id="ARBA00022505"/>
    </source>
</evidence>
<dbReference type="CDD" id="cd02791">
    <property type="entry name" value="MopB_CT_Nitrate-R-NapA-like"/>
    <property type="match status" value="1"/>
</dbReference>
<comment type="cofactor">
    <cofactor evidence="2">
        <name>[4Fe-4S] cluster</name>
        <dbReference type="ChEBI" id="CHEBI:49883"/>
    </cofactor>
</comment>
<dbReference type="GO" id="GO:0042128">
    <property type="term" value="P:nitrate assimilation"/>
    <property type="evidence" value="ECO:0007669"/>
    <property type="project" value="UniProtKB-KW"/>
</dbReference>
<keyword evidence="4" id="KW-0004">4Fe-4S</keyword>